<dbReference type="Proteomes" id="UP000730481">
    <property type="component" value="Unassembled WGS sequence"/>
</dbReference>
<feature type="domain" description="CHAT" evidence="1">
    <location>
        <begin position="748"/>
        <end position="1016"/>
    </location>
</feature>
<dbReference type="InterPro" id="IPR024983">
    <property type="entry name" value="CHAT_dom"/>
</dbReference>
<reference evidence="2" key="1">
    <citation type="journal article" date="2017" name="Mycologia">
        <title>Fusarium algeriense, sp. nov., a novel toxigenic crown rot pathogen of durum wheat from Algeria is nested in the Fusarium burgessii species complex.</title>
        <authorList>
            <person name="Laraba I."/>
            <person name="Keddad A."/>
            <person name="Boureghda H."/>
            <person name="Abdallah N."/>
            <person name="Vaughan M.M."/>
            <person name="Proctor R.H."/>
            <person name="Busman M."/>
            <person name="O'Donnell K."/>
        </authorList>
    </citation>
    <scope>NUCLEOTIDE SEQUENCE</scope>
    <source>
        <strain evidence="2">NRRL 25174</strain>
    </source>
</reference>
<sequence>MPSWLELKSTAQNLNDLGKYDDATKMLQGFLDGAEGADRLCAVAELGTVLTNQGCFKAALDTLEHELESDATLCAADHALCLQLRMLACRLRPIVKASFDGVLQEASDIRQTFSALEDIDHLQPLSICSRIAQDFLNLTPESLQEIQRHFHAYEEANAPGAYSRAVILLLNSIPPGQGFDLRVSLLDISSQLSDVTGAKLEYVIARVRHLSNWSSHSTRSSQVIESARSIDELIDVRDCRWVKGMIANITSSAYNLLGDGDNALKWATLGVDRWGDVFRHERTASTLMVLMAMLNKCGGFRSPGVKEVTDFAESEVARHLREGLFLAAFEKMAVLVGSIFLPKGDERGFACLERMEECLQHLPGRATPDEINHSRAQLFQFRGQALIGIEPDHDVTDRRNEYFEQAVALYIKARNPVNAACVRHIQATALFTTFQARKPACWNVLRRCIELGDIAMDVFEALDNTLMLAESARLCGFFQSKAWAHGFVSGDTALAALRKADVASADRRAEVSILASFEAVSRKQHFVTVSGIEETYSRALAICELEGRMEELWDWIQRAKARSVGDQLTGQFPIPATFHDDIMHDPETKALCEEEEAVVQRIAVANPVERLKLRSDLHMVHMKMAGYPLLKQVLNLRKSTPVSISQMRDLGRRMKCEAGGMEVVFVDWVDLGGTIWTVTLNGDIPPQAVCCGITVDELKAWKQRWFDSQDGGQPAAFFIDDEYDEDEPDYYLRTIDKLVTSLHNSTSEGDLLVFCPTNILYSIPLHALWVEDNTPVIKRNPIIYSASLTTFWQCFRRSELTETISNLGWYMTGVYEPKGDRCFSSEHCAERSNVYTALDHFAELYGSKSTTGQAVTADSFKQMMEHSIMFHFHGHCHLDKPTIGDQSLELADELLPVRKVFDMKLRSPHITLIACDSASQVISAGDEPLGVVTALLCAGAGSVLGTIWPTLSSTGRDFSDEFYSNVVNQYTLSQKNGSSSAIANLAEALRRAVLALSTRRKTRQPYHWAAFVLHGSSSIRLSHALIPGLSSD</sequence>
<evidence type="ECO:0000259" key="1">
    <source>
        <dbReference type="Pfam" id="PF12770"/>
    </source>
</evidence>
<proteinExistence type="predicted"/>
<organism evidence="2 3">
    <name type="scientific">Fusarium beomiforme</name>
    <dbReference type="NCBI Taxonomy" id="44412"/>
    <lineage>
        <taxon>Eukaryota</taxon>
        <taxon>Fungi</taxon>
        <taxon>Dikarya</taxon>
        <taxon>Ascomycota</taxon>
        <taxon>Pezizomycotina</taxon>
        <taxon>Sordariomycetes</taxon>
        <taxon>Hypocreomycetidae</taxon>
        <taxon>Hypocreales</taxon>
        <taxon>Nectriaceae</taxon>
        <taxon>Fusarium</taxon>
        <taxon>Fusarium burgessii species complex</taxon>
    </lineage>
</organism>
<dbReference type="Pfam" id="PF12770">
    <property type="entry name" value="CHAT"/>
    <property type="match status" value="1"/>
</dbReference>
<evidence type="ECO:0000313" key="2">
    <source>
        <dbReference type="EMBL" id="KAF4334523.1"/>
    </source>
</evidence>
<accession>A0A9P5AAA4</accession>
<keyword evidence="3" id="KW-1185">Reference proteome</keyword>
<evidence type="ECO:0000313" key="3">
    <source>
        <dbReference type="Proteomes" id="UP000730481"/>
    </source>
</evidence>
<dbReference type="AlphaFoldDB" id="A0A9P5AAA4"/>
<comment type="caution">
    <text evidence="2">The sequence shown here is derived from an EMBL/GenBank/DDBJ whole genome shotgun (WGS) entry which is preliminary data.</text>
</comment>
<dbReference type="EMBL" id="PVQB02000671">
    <property type="protein sequence ID" value="KAF4334523.1"/>
    <property type="molecule type" value="Genomic_DNA"/>
</dbReference>
<reference evidence="2" key="2">
    <citation type="submission" date="2020-02" db="EMBL/GenBank/DDBJ databases">
        <title>Identification and distribution of gene clusters putatively required for synthesis of sphingolipid metabolism inhibitors in phylogenetically diverse species of the filamentous fungus Fusarium.</title>
        <authorList>
            <person name="Kim H.-S."/>
            <person name="Busman M."/>
            <person name="Brown D.W."/>
            <person name="Divon H."/>
            <person name="Uhlig S."/>
            <person name="Proctor R.H."/>
        </authorList>
    </citation>
    <scope>NUCLEOTIDE SEQUENCE</scope>
    <source>
        <strain evidence="2">NRRL 25174</strain>
    </source>
</reference>
<gene>
    <name evidence="2" type="ORF">FBEOM_11640</name>
</gene>
<protein>
    <submittedName>
        <fullName evidence="2">Tetratricopeptide repeat</fullName>
    </submittedName>
</protein>
<name>A0A9P5AAA4_9HYPO</name>
<dbReference type="OrthoDB" id="9991317at2759"/>